<keyword evidence="2" id="KW-0028">Amino-acid biosynthesis</keyword>
<dbReference type="eggNOG" id="arCOG00602">
    <property type="taxonomic scope" value="Archaea"/>
</dbReference>
<dbReference type="GO" id="GO:0009086">
    <property type="term" value="P:methionine biosynthetic process"/>
    <property type="evidence" value="ECO:0007669"/>
    <property type="project" value="UniProtKB-KW"/>
</dbReference>
<dbReference type="Proteomes" id="UP000005233">
    <property type="component" value="Chromosome"/>
</dbReference>
<dbReference type="PANTHER" id="PTHR43080:SF2">
    <property type="entry name" value="CBS DOMAIN-CONTAINING PROTEIN"/>
    <property type="match status" value="1"/>
</dbReference>
<evidence type="ECO:0000256" key="3">
    <source>
        <dbReference type="PROSITE-ProRule" id="PRU00703"/>
    </source>
</evidence>
<dbReference type="AlphaFoldDB" id="H8I8G1"/>
<feature type="domain" description="CBS" evidence="4">
    <location>
        <begin position="7"/>
        <end position="62"/>
    </location>
</feature>
<dbReference type="RefSeq" id="WP_014405276.1">
    <property type="nucleotide sequence ID" value="NC_017034.1"/>
</dbReference>
<name>H8I8G1_METCZ</name>
<dbReference type="InterPro" id="IPR000644">
    <property type="entry name" value="CBS_dom"/>
</dbReference>
<evidence type="ECO:0000313" key="5">
    <source>
        <dbReference type="EMBL" id="AFC99437.1"/>
    </source>
</evidence>
<dbReference type="Gene3D" id="3.10.580.10">
    <property type="entry name" value="CBS-domain"/>
    <property type="match status" value="2"/>
</dbReference>
<keyword evidence="1 3" id="KW-0129">CBS domain</keyword>
<protein>
    <submittedName>
        <fullName evidence="5">CBS-domain-containing membrane protein</fullName>
    </submittedName>
</protein>
<dbReference type="SMART" id="SM00116">
    <property type="entry name" value="CBS"/>
    <property type="match status" value="4"/>
</dbReference>
<dbReference type="EMBL" id="CP003243">
    <property type="protein sequence ID" value="AFC99437.1"/>
    <property type="molecule type" value="Genomic_DNA"/>
</dbReference>
<feature type="domain" description="CBS" evidence="4">
    <location>
        <begin position="132"/>
        <end position="190"/>
    </location>
</feature>
<organism evidence="5 6">
    <name type="scientific">Methanocella conradii (strain DSM 24694 / JCM 17849 / CGMCC 1.5162 / HZ254)</name>
    <dbReference type="NCBI Taxonomy" id="1041930"/>
    <lineage>
        <taxon>Archaea</taxon>
        <taxon>Methanobacteriati</taxon>
        <taxon>Methanobacteriota</taxon>
        <taxon>Stenosarchaea group</taxon>
        <taxon>Methanomicrobia</taxon>
        <taxon>Methanocellales</taxon>
        <taxon>Methanocellaceae</taxon>
        <taxon>Methanocella</taxon>
    </lineage>
</organism>
<feature type="domain" description="CBS" evidence="4">
    <location>
        <begin position="203"/>
        <end position="260"/>
    </location>
</feature>
<reference evidence="5 6" key="1">
    <citation type="journal article" date="2012" name="J. Bacteriol.">
        <title>Complete genome sequence of a thermophilic methanogen, Methanocella conradii HZ254, isolated from Chinese rice field soil.</title>
        <authorList>
            <person name="Lu Z."/>
            <person name="Lu Y."/>
        </authorList>
    </citation>
    <scope>NUCLEOTIDE SEQUENCE [LARGE SCALE GENOMIC DNA]</scope>
    <source>
        <strain evidence="6">DSM 24694 / JCM 17849 / CGMCC 1.5162 / HZ254</strain>
    </source>
</reference>
<evidence type="ECO:0000259" key="4">
    <source>
        <dbReference type="PROSITE" id="PS51371"/>
    </source>
</evidence>
<dbReference type="HOGENOM" id="CLU_076812_4_0_2"/>
<dbReference type="GeneID" id="11970566"/>
<dbReference type="PROSITE" id="PS51371">
    <property type="entry name" value="CBS"/>
    <property type="match status" value="4"/>
</dbReference>
<dbReference type="STRING" id="1041930.Mtc_0673"/>
<keyword evidence="6" id="KW-1185">Reference proteome</keyword>
<dbReference type="InterPro" id="IPR051257">
    <property type="entry name" value="Diverse_CBS-Domain"/>
</dbReference>
<keyword evidence="2" id="KW-0486">Methionine biosynthesis</keyword>
<dbReference type="PANTHER" id="PTHR43080">
    <property type="entry name" value="CBS DOMAIN-CONTAINING PROTEIN CBSX3, MITOCHONDRIAL"/>
    <property type="match status" value="1"/>
</dbReference>
<dbReference type="KEGG" id="mez:Mtc_0673"/>
<evidence type="ECO:0000313" key="6">
    <source>
        <dbReference type="Proteomes" id="UP000005233"/>
    </source>
</evidence>
<dbReference type="InterPro" id="IPR046342">
    <property type="entry name" value="CBS_dom_sf"/>
</dbReference>
<dbReference type="Pfam" id="PF00571">
    <property type="entry name" value="CBS"/>
    <property type="match status" value="4"/>
</dbReference>
<accession>H8I8G1</accession>
<dbReference type="OrthoDB" id="8919at2157"/>
<evidence type="ECO:0000256" key="2">
    <source>
        <dbReference type="ARBA" id="ARBA00023167"/>
    </source>
</evidence>
<evidence type="ECO:0000256" key="1">
    <source>
        <dbReference type="ARBA" id="ARBA00023122"/>
    </source>
</evidence>
<feature type="domain" description="CBS" evidence="4">
    <location>
        <begin position="68"/>
        <end position="126"/>
    </location>
</feature>
<proteinExistence type="predicted"/>
<dbReference type="SUPFAM" id="SSF54631">
    <property type="entry name" value="CBS-domain pair"/>
    <property type="match status" value="2"/>
</dbReference>
<sequence length="261" mass="28534">MKVGDIMSTNPQYIGPDEFVTHAREIMREYNYESLPVVENGRVVGMVTLQDIINVTSTRSDVTVTGYMRLTVPALSPETGLAKAASVIIGTDEGRVPVVDGNGRLVGMLSVKDIFKGLSELELEDVSVGSLMTREVVVCRPEDSVSKAWLNMINYGLTGFPVVGPKGEVIGMITREDVLKRGYARIERESDGRRTPTTVQKIMSTPAITVKEDDSVKKAAKIFMERDIGRVPVVKDGRLAGIIDRYDVIRTCRALQGVATG</sequence>
<gene>
    <name evidence="5" type="ordered locus">Mtc_0673</name>
</gene>